<dbReference type="STRING" id="1246637.MTBBW1_410051"/>
<dbReference type="RefSeq" id="WP_080800692.1">
    <property type="nucleotide sequence ID" value="NZ_LT828541.1"/>
</dbReference>
<gene>
    <name evidence="2" type="ORF">MTBBW1_410051</name>
</gene>
<dbReference type="Gene3D" id="3.20.100.30">
    <property type="entry name" value="VTC, catalytic tunnel domain"/>
    <property type="match status" value="1"/>
</dbReference>
<sequence>MKNSPMKNSSQQEMPSLLERHELKYLIPASLVDPISDFVSIYCSKDNYSDKTEDGLYDVYSLYFDSPDYLFLRNRMEGSENRFNMRIRTYDIQSGLPCFLK</sequence>
<dbReference type="InterPro" id="IPR042267">
    <property type="entry name" value="VTC_sf"/>
</dbReference>
<evidence type="ECO:0000313" key="3">
    <source>
        <dbReference type="Proteomes" id="UP000191931"/>
    </source>
</evidence>
<proteinExistence type="predicted"/>
<reference evidence="2 3" key="1">
    <citation type="submission" date="2017-03" db="EMBL/GenBank/DDBJ databases">
        <authorList>
            <person name="Afonso C.L."/>
            <person name="Miller P.J."/>
            <person name="Scott M.A."/>
            <person name="Spackman E."/>
            <person name="Goraichik I."/>
            <person name="Dimitrov K.M."/>
            <person name="Suarez D.L."/>
            <person name="Swayne D.E."/>
        </authorList>
    </citation>
    <scope>NUCLEOTIDE SEQUENCE [LARGE SCALE GENOMIC DNA]</scope>
    <source>
        <strain evidence="2">PRJEB14757</strain>
    </source>
</reference>
<dbReference type="InterPro" id="IPR018966">
    <property type="entry name" value="VTC_domain"/>
</dbReference>
<feature type="domain" description="VTC" evidence="1">
    <location>
        <begin position="19"/>
        <end position="94"/>
    </location>
</feature>
<evidence type="ECO:0000259" key="1">
    <source>
        <dbReference type="Pfam" id="PF09359"/>
    </source>
</evidence>
<dbReference type="Proteomes" id="UP000191931">
    <property type="component" value="Unassembled WGS sequence"/>
</dbReference>
<dbReference type="EMBL" id="FWEV01000283">
    <property type="protein sequence ID" value="SLM31696.1"/>
    <property type="molecule type" value="Genomic_DNA"/>
</dbReference>
<evidence type="ECO:0000313" key="2">
    <source>
        <dbReference type="EMBL" id="SLM31696.1"/>
    </source>
</evidence>
<dbReference type="GO" id="GO:0006799">
    <property type="term" value="P:polyphosphate biosynthetic process"/>
    <property type="evidence" value="ECO:0007669"/>
    <property type="project" value="UniProtKB-ARBA"/>
</dbReference>
<dbReference type="Pfam" id="PF09359">
    <property type="entry name" value="VTC"/>
    <property type="match status" value="1"/>
</dbReference>
<name>A0A1W1HGX6_9BACT</name>
<organism evidence="2 3">
    <name type="scientific">Desulfamplus magnetovallimortis</name>
    <dbReference type="NCBI Taxonomy" id="1246637"/>
    <lineage>
        <taxon>Bacteria</taxon>
        <taxon>Pseudomonadati</taxon>
        <taxon>Thermodesulfobacteriota</taxon>
        <taxon>Desulfobacteria</taxon>
        <taxon>Desulfobacterales</taxon>
        <taxon>Desulfobacteraceae</taxon>
        <taxon>Desulfamplus</taxon>
    </lineage>
</organism>
<dbReference type="AlphaFoldDB" id="A0A1W1HGX6"/>
<keyword evidence="3" id="KW-1185">Reference proteome</keyword>
<dbReference type="OrthoDB" id="9800181at2"/>
<protein>
    <recommendedName>
        <fullName evidence="1">VTC domain-containing protein</fullName>
    </recommendedName>
</protein>
<accession>A0A1W1HGX6</accession>